<gene>
    <name evidence="2" type="ORF">DLM_2534</name>
</gene>
<dbReference type="SUPFAM" id="SSF51735">
    <property type="entry name" value="NAD(P)-binding Rossmann-fold domains"/>
    <property type="match status" value="1"/>
</dbReference>
<dbReference type="AlphaFoldDB" id="A0A3G9GIN8"/>
<dbReference type="KEGG" id="amah:DLM_2534"/>
<dbReference type="Proteomes" id="UP000198290">
    <property type="component" value="Chromosome"/>
</dbReference>
<dbReference type="InterPro" id="IPR051207">
    <property type="entry name" value="ComplexI_NDUFA9_subunit"/>
</dbReference>
<protein>
    <recommendedName>
        <fullName evidence="1">NAD(P)-binding domain-containing protein</fullName>
    </recommendedName>
</protein>
<reference evidence="3" key="3">
    <citation type="journal article" date="2017" name="Plant Physiol. Biochem.">
        <title>Differential oxidative and antioxidative response of duckweed Lemna minor toward plant growth promoting/inhibiting bacteria.</title>
        <authorList>
            <person name="Ishizawa H."/>
            <person name="Kuroda M."/>
            <person name="Morikawa M."/>
            <person name="Ike M."/>
        </authorList>
    </citation>
    <scope>NUCLEOTIDE SEQUENCE [LARGE SCALE GENOMIC DNA]</scope>
    <source>
        <strain evidence="3">H3</strain>
    </source>
</reference>
<reference evidence="2 3" key="2">
    <citation type="journal article" date="2017" name="Genome Announc.">
        <title>Draft genome sequence of Aquitalea magnusonii strain H3, a plant growth-promoting bacterium of duckweed Lemna minor.</title>
        <authorList>
            <person name="Ishizawa H."/>
            <person name="Kuroda M."/>
            <person name="Ike M."/>
        </authorList>
    </citation>
    <scope>NUCLEOTIDE SEQUENCE [LARGE SCALE GENOMIC DNA]</scope>
    <source>
        <strain evidence="2 3">H3</strain>
    </source>
</reference>
<dbReference type="PANTHER" id="PTHR12126">
    <property type="entry name" value="NADH-UBIQUINONE OXIDOREDUCTASE 39 KDA SUBUNIT-RELATED"/>
    <property type="match status" value="1"/>
</dbReference>
<dbReference type="PANTHER" id="PTHR12126:SF11">
    <property type="entry name" value="NADH DEHYDROGENASE [UBIQUINONE] 1 ALPHA SUBCOMPLEX SUBUNIT 9, MITOCHONDRIAL"/>
    <property type="match status" value="1"/>
</dbReference>
<dbReference type="InterPro" id="IPR036291">
    <property type="entry name" value="NAD(P)-bd_dom_sf"/>
</dbReference>
<feature type="domain" description="NAD(P)-binding" evidence="1">
    <location>
        <begin position="22"/>
        <end position="122"/>
    </location>
</feature>
<dbReference type="InterPro" id="IPR016040">
    <property type="entry name" value="NAD(P)-bd_dom"/>
</dbReference>
<dbReference type="Gene3D" id="3.40.50.720">
    <property type="entry name" value="NAD(P)-binding Rossmann-like Domain"/>
    <property type="match status" value="1"/>
</dbReference>
<dbReference type="EMBL" id="AP018823">
    <property type="protein sequence ID" value="BBF86141.1"/>
    <property type="molecule type" value="Genomic_DNA"/>
</dbReference>
<dbReference type="Pfam" id="PF13460">
    <property type="entry name" value="NAD_binding_10"/>
    <property type="match status" value="1"/>
</dbReference>
<sequence>MLSRRHGCDFVSMTEPRHWLPWVKGLDAVINCAGIFTATRQQTFDRVHTDAPVALFQACAEAGITRVVQVSALGADVHAYSPFLRSKGRADAFLQMLPLKWMVLRPSLVVGKGGTSSHLMQQLARLPLIPIPGDGKQVIQPVHIEDVALALLHALEQEPACRVVAAVGPRRYTLLDWVAALRQQQDLAEARFCRLPLSLARLICLIGQGLHPLLQTDALDMLQAGSYSELQPFVELLGRMPQSPLHALASSAGESR</sequence>
<accession>A0A3G9GIN8</accession>
<dbReference type="GO" id="GO:0044877">
    <property type="term" value="F:protein-containing complex binding"/>
    <property type="evidence" value="ECO:0007669"/>
    <property type="project" value="TreeGrafter"/>
</dbReference>
<keyword evidence="3" id="KW-1185">Reference proteome</keyword>
<evidence type="ECO:0000313" key="3">
    <source>
        <dbReference type="Proteomes" id="UP000198290"/>
    </source>
</evidence>
<organism evidence="2 3">
    <name type="scientific">Aquitalea magnusonii</name>
    <dbReference type="NCBI Taxonomy" id="332411"/>
    <lineage>
        <taxon>Bacteria</taxon>
        <taxon>Pseudomonadati</taxon>
        <taxon>Pseudomonadota</taxon>
        <taxon>Betaproteobacteria</taxon>
        <taxon>Neisseriales</taxon>
        <taxon>Chromobacteriaceae</taxon>
        <taxon>Aquitalea</taxon>
    </lineage>
</organism>
<name>A0A3G9GIN8_9NEIS</name>
<reference evidence="3" key="1">
    <citation type="journal article" date="2017" name="Biotechnol. Biofuels">
        <title>Evaluation of environmental bacterial communities as a factor affecting the growth of duckweed Lemna minor.</title>
        <authorList>
            <person name="Ishizawa H."/>
            <person name="Kuroda M."/>
            <person name="Morikawa M."/>
            <person name="Ike M."/>
        </authorList>
    </citation>
    <scope>NUCLEOTIDE SEQUENCE [LARGE SCALE GENOMIC DNA]</scope>
    <source>
        <strain evidence="3">H3</strain>
    </source>
</reference>
<evidence type="ECO:0000259" key="1">
    <source>
        <dbReference type="Pfam" id="PF13460"/>
    </source>
</evidence>
<evidence type="ECO:0000313" key="2">
    <source>
        <dbReference type="EMBL" id="BBF86141.1"/>
    </source>
</evidence>
<proteinExistence type="predicted"/>